<dbReference type="GO" id="GO:0005524">
    <property type="term" value="F:ATP binding"/>
    <property type="evidence" value="ECO:0007669"/>
    <property type="project" value="UniProtKB-UniRule"/>
</dbReference>
<keyword evidence="4 9" id="KW-0067">ATP-binding</keyword>
<dbReference type="PANTHER" id="PTHR30075:SF2">
    <property type="entry name" value="GLYCINE--TRNA LIGASE, CHLOROPLASTIC_MITOCHONDRIAL 2"/>
    <property type="match status" value="1"/>
</dbReference>
<evidence type="ECO:0000256" key="3">
    <source>
        <dbReference type="ARBA" id="ARBA00022741"/>
    </source>
</evidence>
<organism evidence="10 11">
    <name type="scientific">Frankia torreyi</name>
    <dbReference type="NCBI Taxonomy" id="1856"/>
    <lineage>
        <taxon>Bacteria</taxon>
        <taxon>Bacillati</taxon>
        <taxon>Actinomycetota</taxon>
        <taxon>Actinomycetes</taxon>
        <taxon>Frankiales</taxon>
        <taxon>Frankiaceae</taxon>
        <taxon>Frankia</taxon>
    </lineage>
</organism>
<keyword evidence="6 9" id="KW-0030">Aminoacyl-tRNA synthetase</keyword>
<dbReference type="GO" id="GO:0005829">
    <property type="term" value="C:cytosol"/>
    <property type="evidence" value="ECO:0007669"/>
    <property type="project" value="TreeGrafter"/>
</dbReference>
<dbReference type="GO" id="GO:0004820">
    <property type="term" value="F:glycine-tRNA ligase activity"/>
    <property type="evidence" value="ECO:0007669"/>
    <property type="project" value="UniProtKB-UniRule"/>
</dbReference>
<dbReference type="GO" id="GO:0006426">
    <property type="term" value="P:glycyl-tRNA aminoacylation"/>
    <property type="evidence" value="ECO:0007669"/>
    <property type="project" value="UniProtKB-UniRule"/>
</dbReference>
<evidence type="ECO:0000256" key="8">
    <source>
        <dbReference type="HAMAP-Rule" id="MF_00254"/>
    </source>
</evidence>
<dbReference type="Proteomes" id="UP000032545">
    <property type="component" value="Unassembled WGS sequence"/>
</dbReference>
<dbReference type="InterPro" id="IPR045864">
    <property type="entry name" value="aa-tRNA-synth_II/BPL/LPL"/>
</dbReference>
<reference evidence="10 11" key="2">
    <citation type="journal article" date="2016" name="Genome Announc.">
        <title>Permanent Draft Genome Sequences for Two Variants of Frankia sp. Strain CpI1, the First Frankia Strain Isolated from Root Nodules of Comptonia peregrina.</title>
        <authorList>
            <person name="Oshone R."/>
            <person name="Hurst S.G.IV."/>
            <person name="Abebe-Akele F."/>
            <person name="Simpson S."/>
            <person name="Morris K."/>
            <person name="Thomas W.K."/>
            <person name="Tisa L.S."/>
        </authorList>
    </citation>
    <scope>NUCLEOTIDE SEQUENCE [LARGE SCALE GENOMIC DNA]</scope>
    <source>
        <strain evidence="11">CpI1-S</strain>
    </source>
</reference>
<keyword evidence="5 9" id="KW-0648">Protein biosynthesis</keyword>
<evidence type="ECO:0000256" key="4">
    <source>
        <dbReference type="ARBA" id="ARBA00022840"/>
    </source>
</evidence>
<keyword evidence="2 9" id="KW-0436">Ligase</keyword>
<gene>
    <name evidence="8" type="primary">glyQ</name>
    <name evidence="9" type="synonym">glyS</name>
    <name evidence="10" type="ORF">FF36_00217</name>
</gene>
<dbReference type="HAMAP" id="MF_00254">
    <property type="entry name" value="Gly_tRNA_synth_alpha"/>
    <property type="match status" value="1"/>
</dbReference>
<dbReference type="NCBIfam" id="NF011499">
    <property type="entry name" value="PRK14908.1"/>
    <property type="match status" value="1"/>
</dbReference>
<protein>
    <recommendedName>
        <fullName evidence="8 9">Multifunctional fusion protein</fullName>
    </recommendedName>
    <domain>
        <recommendedName>
            <fullName evidence="9">Glycine--tRNA ligase beta subunit</fullName>
            <ecNumber evidence="9">6.1.1.14</ecNumber>
        </recommendedName>
        <alternativeName>
            <fullName evidence="9">Glycyl-tRNA synthetase beta subunit</fullName>
            <shortName evidence="9">GlyRS</shortName>
        </alternativeName>
    </domain>
    <domain>
        <recommendedName>
            <fullName evidence="8">Glycine--tRNA ligase alpha subunit</fullName>
        </recommendedName>
        <alternativeName>
            <fullName evidence="8">Glycyl-tRNA synthetase alpha subunit</fullName>
        </alternativeName>
    </domain>
</protein>
<comment type="similarity">
    <text evidence="1 9">Belongs to the class-II aminoacyl-tRNA synthetase family.</text>
</comment>
<dbReference type="SUPFAM" id="SSF109604">
    <property type="entry name" value="HD-domain/PDEase-like"/>
    <property type="match status" value="1"/>
</dbReference>
<dbReference type="InterPro" id="IPR015944">
    <property type="entry name" value="Gly-tRNA-synth_bsu"/>
</dbReference>
<evidence type="ECO:0000313" key="11">
    <source>
        <dbReference type="Proteomes" id="UP000032545"/>
    </source>
</evidence>
<reference evidence="11" key="1">
    <citation type="submission" date="2015-02" db="EMBL/GenBank/DDBJ databases">
        <title>Draft Genome of Frankia sp. CpI1-S.</title>
        <authorList>
            <person name="Oshone R.T."/>
            <person name="Ngom M."/>
            <person name="Ghodhbane-Gtari F."/>
            <person name="Gtari M."/>
            <person name="Morris K."/>
            <person name="Thomas K."/>
            <person name="Sen A."/>
            <person name="Tisa L.S."/>
        </authorList>
    </citation>
    <scope>NUCLEOTIDE SEQUENCE [LARGE SCALE GENOMIC DNA]</scope>
    <source>
        <strain evidence="11">CpI1-S</strain>
    </source>
</reference>
<comment type="caution">
    <text evidence="10">The sequence shown here is derived from an EMBL/GenBank/DDBJ whole genome shotgun (WGS) entry which is preliminary data.</text>
</comment>
<evidence type="ECO:0000256" key="2">
    <source>
        <dbReference type="ARBA" id="ARBA00022598"/>
    </source>
</evidence>
<dbReference type="InterPro" id="IPR002310">
    <property type="entry name" value="Gly-tRNA_ligase_asu"/>
</dbReference>
<dbReference type="PRINTS" id="PR01044">
    <property type="entry name" value="TRNASYNTHGA"/>
</dbReference>
<dbReference type="RefSeq" id="WP_044883006.1">
    <property type="nucleotide sequence ID" value="NZ_JYFN01000001.1"/>
</dbReference>
<dbReference type="SUPFAM" id="SSF55681">
    <property type="entry name" value="Class II aaRS and biotin synthetases"/>
    <property type="match status" value="1"/>
</dbReference>
<dbReference type="Gene3D" id="3.30.930.10">
    <property type="entry name" value="Bira Bifunctional Protein, Domain 2"/>
    <property type="match status" value="1"/>
</dbReference>
<comment type="catalytic activity">
    <reaction evidence="7 9">
        <text>tRNA(Gly) + glycine + ATP = glycyl-tRNA(Gly) + AMP + diphosphate</text>
        <dbReference type="Rhea" id="RHEA:16013"/>
        <dbReference type="Rhea" id="RHEA-COMP:9664"/>
        <dbReference type="Rhea" id="RHEA-COMP:9683"/>
        <dbReference type="ChEBI" id="CHEBI:30616"/>
        <dbReference type="ChEBI" id="CHEBI:33019"/>
        <dbReference type="ChEBI" id="CHEBI:57305"/>
        <dbReference type="ChEBI" id="CHEBI:78442"/>
        <dbReference type="ChEBI" id="CHEBI:78522"/>
        <dbReference type="ChEBI" id="CHEBI:456215"/>
        <dbReference type="EC" id="6.1.1.14"/>
    </reaction>
</comment>
<dbReference type="PANTHER" id="PTHR30075">
    <property type="entry name" value="GLYCYL-TRNA SYNTHETASE"/>
    <property type="match status" value="1"/>
</dbReference>
<proteinExistence type="inferred from homology"/>
<evidence type="ECO:0000313" key="10">
    <source>
        <dbReference type="EMBL" id="KJE25601.1"/>
    </source>
</evidence>
<keyword evidence="11" id="KW-1185">Reference proteome</keyword>
<accession>A0A0D8BN97</accession>
<dbReference type="EC" id="6.1.1.14" evidence="9"/>
<dbReference type="Pfam" id="PF02091">
    <property type="entry name" value="tRNA-synt_2e"/>
    <property type="match status" value="1"/>
</dbReference>
<evidence type="ECO:0000256" key="7">
    <source>
        <dbReference type="ARBA" id="ARBA00047937"/>
    </source>
</evidence>
<evidence type="ECO:0000256" key="6">
    <source>
        <dbReference type="ARBA" id="ARBA00023146"/>
    </source>
</evidence>
<dbReference type="Gene3D" id="1.20.58.180">
    <property type="entry name" value="Class II aaRS and biotin synthetases, domain 2"/>
    <property type="match status" value="1"/>
</dbReference>
<evidence type="ECO:0000256" key="9">
    <source>
        <dbReference type="HAMAP-Rule" id="MF_00255"/>
    </source>
</evidence>
<dbReference type="Pfam" id="PF02092">
    <property type="entry name" value="tRNA_synt_2f"/>
    <property type="match status" value="1"/>
</dbReference>
<dbReference type="AlphaFoldDB" id="A0A0D8BN97"/>
<dbReference type="HAMAP" id="MF_00255">
    <property type="entry name" value="Gly_tRNA_synth_beta"/>
    <property type="match status" value="1"/>
</dbReference>
<dbReference type="NCBIfam" id="TIGR00211">
    <property type="entry name" value="glyS"/>
    <property type="match status" value="1"/>
</dbReference>
<evidence type="ECO:0000256" key="5">
    <source>
        <dbReference type="ARBA" id="ARBA00022917"/>
    </source>
</evidence>
<dbReference type="FunFam" id="3.30.930.10:FF:000006">
    <property type="entry name" value="Glycine--tRNA ligase alpha subunit"/>
    <property type="match status" value="1"/>
</dbReference>
<dbReference type="EMBL" id="JYFN01000001">
    <property type="protein sequence ID" value="KJE25601.1"/>
    <property type="molecule type" value="Genomic_DNA"/>
</dbReference>
<keyword evidence="3 9" id="KW-0547">Nucleotide-binding</keyword>
<name>A0A0D8BN97_9ACTN</name>
<sequence>MLTMQDALLALTRYWTDRGCMIMQPFNTEVGAGTLNPATVLRVLGPEPWRVAYVEPSVRPDDSRYGQNPNRLQTHTQFQVILKPDPGNAQELYLGSLAAIGVDTAAHDVRFVEDNWASPALGAWGLGWEVWLDGLEITQFTYFQQAGGQTLDTISVEITYGMERILMALQGVRHFSELAYAPGISYGEVFGQAEYEMSRYYLDDADIDTVRRLYADYAAEARRLVDARLPVPAHSYVLKCSHAFNILDSRGAVSTTERATSFAQMRGLSREVAALWRDRREELGHPLGVASPPPAAVPVAVSTPVREPATLLFEIGTEELPAAEVTRTVAVVRAGLLDRLAATRLTHGEIRVQGTPRRIVAIVEDVAPREPDVERVVRGPRVAAAYDSAGAPTKAAVGFARGQGADPADLQIVTHRDVEHVALVRTEAGRDATDVLADVLGELVAGLRAERNMRWNDPELSFSRPVRWLVALFGETVVPVAVSTLAAGRTTLGHRRAGSPPIEVASADGYPELLAARSILLDPAVRRDLVVEEAAKLTADTGGHIDPDADADTLAEVTNLVEFPRPLLGAFEARFLELPAEILTTVMRKHQRYLPVRDAAGRLLPAFIAVADGQIDDALVRAGNEDVIRARFTDAAFFYDADVKVPLETFRAGLAKLTFEQRLGSVADRADRIGTLARALGDEIGLGADDRATLDRAATLAKFDLATQMVVELSSLAGTMAREYARRAGEPEAVATALYEMELPRRAGDDLPATVSGSLLALADRLDLLVGLFALDAAPTGSSDPFGLRRAALGAAAILGSRPELAGLAVADVLARAARLTPVPVSGQALAAAEAFLRGRYTQQLLDSGVDHRLVGAVAPLTGTPARAATTLATLRGLIAVPIGAALANAGEPATATTTPATTTPATTADPAVFAALAAALQRVRRIVPADAPAVLDGERLTEPAAARLLTVVTALTERLGARAGSPAPAVADGPVVANVPAGSRASAYPAFVPLGELVAAAGELPAAIDGFFDALMVMDPDPAVRAARLGLLARIRDLTAGTLDWEALGSLPAGH</sequence>
<evidence type="ECO:0000256" key="1">
    <source>
        <dbReference type="ARBA" id="ARBA00008226"/>
    </source>
</evidence>
<comment type="subunit">
    <text evidence="9">Tetramer of two alpha and two beta subunits.</text>
</comment>
<comment type="subcellular location">
    <subcellularLocation>
        <location evidence="9">Cytoplasm</location>
    </subcellularLocation>
</comment>
<dbReference type="InterPro" id="IPR006194">
    <property type="entry name" value="Gly-tRNA-synth_heterodimer"/>
</dbReference>
<dbReference type="PATRIC" id="fig|1502723.3.peg.241"/>
<dbReference type="PROSITE" id="PS50861">
    <property type="entry name" value="AA_TRNA_LIGASE_II_GLYAB"/>
    <property type="match status" value="2"/>
</dbReference>
<dbReference type="NCBIfam" id="NF006827">
    <property type="entry name" value="PRK09348.1"/>
    <property type="match status" value="1"/>
</dbReference>
<keyword evidence="9" id="KW-0963">Cytoplasm</keyword>
<dbReference type="NCBIfam" id="TIGR00388">
    <property type="entry name" value="glyQ"/>
    <property type="match status" value="1"/>
</dbReference>
<dbReference type="OrthoDB" id="9775440at2"/>